<dbReference type="PROSITE" id="PS00518">
    <property type="entry name" value="ZF_RING_1"/>
    <property type="match status" value="1"/>
</dbReference>
<evidence type="ECO:0000256" key="8">
    <source>
        <dbReference type="ARBA" id="ARBA00022786"/>
    </source>
</evidence>
<keyword evidence="6" id="KW-0677">Repeat</keyword>
<accession>A0A1S8X2K8</accession>
<dbReference type="AlphaFoldDB" id="A0A1S8X2K8"/>
<dbReference type="GO" id="GO:0061630">
    <property type="term" value="F:ubiquitin protein ligase activity"/>
    <property type="evidence" value="ECO:0007669"/>
    <property type="project" value="UniProtKB-EC"/>
</dbReference>
<dbReference type="PROSITE" id="PS50089">
    <property type="entry name" value="ZF_RING_2"/>
    <property type="match status" value="1"/>
</dbReference>
<dbReference type="Proteomes" id="UP000243686">
    <property type="component" value="Unassembled WGS sequence"/>
</dbReference>
<gene>
    <name evidence="15" type="ORF">X801_03151</name>
</gene>
<evidence type="ECO:0000259" key="12">
    <source>
        <dbReference type="PROSITE" id="PS50089"/>
    </source>
</evidence>
<dbReference type="GO" id="GO:0016567">
    <property type="term" value="P:protein ubiquitination"/>
    <property type="evidence" value="ECO:0007669"/>
    <property type="project" value="InterPro"/>
</dbReference>
<keyword evidence="4" id="KW-0808">Transferase</keyword>
<name>A0A1S8X2K8_OPIVI</name>
<evidence type="ECO:0000259" key="13">
    <source>
        <dbReference type="PROSITE" id="PS50908"/>
    </source>
</evidence>
<keyword evidence="5" id="KW-0479">Metal-binding</keyword>
<evidence type="ECO:0000313" key="16">
    <source>
        <dbReference type="Proteomes" id="UP000243686"/>
    </source>
</evidence>
<dbReference type="Pfam" id="PF01485">
    <property type="entry name" value="IBR"/>
    <property type="match status" value="1"/>
</dbReference>
<dbReference type="SMART" id="SM00647">
    <property type="entry name" value="IBR"/>
    <property type="match status" value="2"/>
</dbReference>
<dbReference type="Pfam" id="PF05773">
    <property type="entry name" value="RWD"/>
    <property type="match status" value="1"/>
</dbReference>
<evidence type="ECO:0000256" key="5">
    <source>
        <dbReference type="ARBA" id="ARBA00022723"/>
    </source>
</evidence>
<dbReference type="Gene3D" id="3.30.40.10">
    <property type="entry name" value="Zinc/RING finger domain, C3HC4 (zinc finger)"/>
    <property type="match status" value="1"/>
</dbReference>
<evidence type="ECO:0000256" key="2">
    <source>
        <dbReference type="ARBA" id="ARBA00004906"/>
    </source>
</evidence>
<comment type="pathway">
    <text evidence="2">Protein modification; protein ubiquitination.</text>
</comment>
<feature type="domain" description="RING-type" evidence="14">
    <location>
        <begin position="207"/>
        <end position="434"/>
    </location>
</feature>
<dbReference type="SMART" id="SM00184">
    <property type="entry name" value="RING"/>
    <property type="match status" value="2"/>
</dbReference>
<dbReference type="EMBL" id="KV892353">
    <property type="protein sequence ID" value="OON20964.1"/>
    <property type="molecule type" value="Genomic_DNA"/>
</dbReference>
<feature type="domain" description="RWD" evidence="13">
    <location>
        <begin position="10"/>
        <end position="153"/>
    </location>
</feature>
<dbReference type="SUPFAM" id="SSF54495">
    <property type="entry name" value="UBC-like"/>
    <property type="match status" value="1"/>
</dbReference>
<dbReference type="InterPro" id="IPR031127">
    <property type="entry name" value="E3_UB_ligase_RBR"/>
</dbReference>
<proteinExistence type="inferred from homology"/>
<dbReference type="PANTHER" id="PTHR11685">
    <property type="entry name" value="RBR FAMILY RING FINGER AND IBR DOMAIN-CONTAINING"/>
    <property type="match status" value="1"/>
</dbReference>
<evidence type="ECO:0000256" key="11">
    <source>
        <dbReference type="PROSITE-ProRule" id="PRU00175"/>
    </source>
</evidence>
<keyword evidence="7 11" id="KW-0863">Zinc-finger</keyword>
<evidence type="ECO:0000256" key="6">
    <source>
        <dbReference type="ARBA" id="ARBA00022737"/>
    </source>
</evidence>
<dbReference type="CDD" id="cd23820">
    <property type="entry name" value="RWD_RNF14"/>
    <property type="match status" value="1"/>
</dbReference>
<organism evidence="15 16">
    <name type="scientific">Opisthorchis viverrini</name>
    <name type="common">Southeast Asian liver fluke</name>
    <dbReference type="NCBI Taxonomy" id="6198"/>
    <lineage>
        <taxon>Eukaryota</taxon>
        <taxon>Metazoa</taxon>
        <taxon>Spiralia</taxon>
        <taxon>Lophotrochozoa</taxon>
        <taxon>Platyhelminthes</taxon>
        <taxon>Trematoda</taxon>
        <taxon>Digenea</taxon>
        <taxon>Opisthorchiida</taxon>
        <taxon>Opisthorchiata</taxon>
        <taxon>Opisthorchiidae</taxon>
        <taxon>Opisthorchis</taxon>
    </lineage>
</organism>
<dbReference type="SUPFAM" id="SSF57850">
    <property type="entry name" value="RING/U-box"/>
    <property type="match status" value="3"/>
</dbReference>
<dbReference type="InterPro" id="IPR006575">
    <property type="entry name" value="RWD_dom"/>
</dbReference>
<dbReference type="GO" id="GO:0008270">
    <property type="term" value="F:zinc ion binding"/>
    <property type="evidence" value="ECO:0007669"/>
    <property type="project" value="UniProtKB-KW"/>
</dbReference>
<sequence>MCSPAELQSIEIEAMRSACSASDLQVSFRYSDTSSRGTFCIFADLPGHSQLYLHAPASKLQVNNNFIIDKLAEMWIYGLKHLPPIYLKFQLPPNYPGSDTDPVVPELLLESAWLPKSVLSHLTEQLNKLSLSSPGELILWSLAEFLRSESHQFLLNGQAPSSTKSTHLDLFHFYDCYHDEVSLSLSQCTELLISNNDDRLDAEFYRTARECPVCLETKLGSNFFRFHVCQHAVCLECVRQAFVLAVDSGLTAQQLGCLICDTTAGVNEARFVLPPATFKRYEALLLNRSLNMMSDIAYCPRSTCQNMPVILDDTDLGRCTNCGFAFCPRCLRPYHGADQCVVPAGKKTPSKEPDELTEEEFLAREKENWASYDYVDEHCKYCPGCWSPVEKDSGCNKMTCPYCRTRYCWLCLQILHGKDPYDHFRSGGPCNGRLFVGLEEDEEDEWFLDRDSITLNAKRMPLLFWLNDSVKKSNHLVSKAGKCLPDLME</sequence>
<keyword evidence="9" id="KW-0862">Zinc</keyword>
<dbReference type="InterPro" id="IPR017907">
    <property type="entry name" value="Znf_RING_CS"/>
</dbReference>
<dbReference type="InterPro" id="IPR016135">
    <property type="entry name" value="UBQ-conjugating_enzyme/RWD"/>
</dbReference>
<evidence type="ECO:0000256" key="10">
    <source>
        <dbReference type="ARBA" id="ARBA00044508"/>
    </source>
</evidence>
<keyword evidence="16" id="KW-1185">Reference proteome</keyword>
<dbReference type="PROSITE" id="PS51873">
    <property type="entry name" value="TRIAD"/>
    <property type="match status" value="1"/>
</dbReference>
<comment type="catalytic activity">
    <reaction evidence="1">
        <text>[E2 ubiquitin-conjugating enzyme]-S-ubiquitinyl-L-cysteine + [acceptor protein]-L-lysine = [E2 ubiquitin-conjugating enzyme]-L-cysteine + [acceptor protein]-N(6)-ubiquitinyl-L-lysine.</text>
        <dbReference type="EC" id="2.3.2.31"/>
    </reaction>
</comment>
<feature type="domain" description="RING-type" evidence="12">
    <location>
        <begin position="211"/>
        <end position="261"/>
    </location>
</feature>
<evidence type="ECO:0000256" key="4">
    <source>
        <dbReference type="ARBA" id="ARBA00022679"/>
    </source>
</evidence>
<dbReference type="Gene3D" id="1.20.120.1750">
    <property type="match status" value="1"/>
</dbReference>
<dbReference type="PROSITE" id="PS50908">
    <property type="entry name" value="RWD"/>
    <property type="match status" value="1"/>
</dbReference>
<evidence type="ECO:0000259" key="14">
    <source>
        <dbReference type="PROSITE" id="PS51873"/>
    </source>
</evidence>
<protein>
    <recommendedName>
        <fullName evidence="3">RBR-type E3 ubiquitin transferase</fullName>
        <ecNumber evidence="3">2.3.2.31</ecNumber>
    </recommendedName>
</protein>
<dbReference type="InterPro" id="IPR047548">
    <property type="entry name" value="Rcat_RBR_RNF14"/>
</dbReference>
<evidence type="ECO:0000256" key="1">
    <source>
        <dbReference type="ARBA" id="ARBA00001798"/>
    </source>
</evidence>
<evidence type="ECO:0000256" key="9">
    <source>
        <dbReference type="ARBA" id="ARBA00022833"/>
    </source>
</evidence>
<dbReference type="Gene3D" id="3.10.110.10">
    <property type="entry name" value="Ubiquitin Conjugating Enzyme"/>
    <property type="match status" value="1"/>
</dbReference>
<evidence type="ECO:0000256" key="3">
    <source>
        <dbReference type="ARBA" id="ARBA00012251"/>
    </source>
</evidence>
<dbReference type="CDD" id="cd20354">
    <property type="entry name" value="Rcat_RBR_RNF14"/>
    <property type="match status" value="1"/>
</dbReference>
<dbReference type="InterPro" id="IPR001841">
    <property type="entry name" value="Znf_RING"/>
</dbReference>
<comment type="similarity">
    <text evidence="10">Belongs to the RBR family. RNF14 subfamily.</text>
</comment>
<keyword evidence="8" id="KW-0833">Ubl conjugation pathway</keyword>
<dbReference type="InterPro" id="IPR044066">
    <property type="entry name" value="TRIAD_supradom"/>
</dbReference>
<reference evidence="15 16" key="1">
    <citation type="submission" date="2015-03" db="EMBL/GenBank/DDBJ databases">
        <title>Draft genome of the nematode, Opisthorchis viverrini.</title>
        <authorList>
            <person name="Mitreva M."/>
        </authorList>
    </citation>
    <scope>NUCLEOTIDE SEQUENCE [LARGE SCALE GENOMIC DNA]</scope>
    <source>
        <strain evidence="15">Khon Kaen</strain>
    </source>
</reference>
<dbReference type="Pfam" id="PF22191">
    <property type="entry name" value="IBR_1"/>
    <property type="match status" value="1"/>
</dbReference>
<dbReference type="CDD" id="cd20341">
    <property type="entry name" value="BRcat_RBR_RNF14"/>
    <property type="match status" value="1"/>
</dbReference>
<dbReference type="Gene3D" id="2.20.25.20">
    <property type="match status" value="1"/>
</dbReference>
<evidence type="ECO:0000313" key="15">
    <source>
        <dbReference type="EMBL" id="OON20964.1"/>
    </source>
</evidence>
<dbReference type="InterPro" id="IPR013083">
    <property type="entry name" value="Znf_RING/FYVE/PHD"/>
</dbReference>
<dbReference type="InterPro" id="IPR002867">
    <property type="entry name" value="IBR_dom"/>
</dbReference>
<evidence type="ECO:0000256" key="7">
    <source>
        <dbReference type="ARBA" id="ARBA00022771"/>
    </source>
</evidence>
<dbReference type="EC" id="2.3.2.31" evidence="3"/>